<organism evidence="2 3">
    <name type="scientific">Marivirga tractuosa (strain ATCC 23168 / DSM 4126 / NBRC 15989 / NCIMB 1408 / VKM B-1430 / H-43)</name>
    <name type="common">Microscilla tractuosa</name>
    <name type="synonym">Flexibacter tractuosus</name>
    <dbReference type="NCBI Taxonomy" id="643867"/>
    <lineage>
        <taxon>Bacteria</taxon>
        <taxon>Pseudomonadati</taxon>
        <taxon>Bacteroidota</taxon>
        <taxon>Cytophagia</taxon>
        <taxon>Cytophagales</taxon>
        <taxon>Marivirgaceae</taxon>
        <taxon>Marivirga</taxon>
    </lineage>
</organism>
<dbReference type="Pfam" id="PF15919">
    <property type="entry name" value="HicB_lk_antitox"/>
    <property type="match status" value="1"/>
</dbReference>
<dbReference type="PANTHER" id="PTHR34504:SF2">
    <property type="entry name" value="UPF0150 PROTEIN SSL0259"/>
    <property type="match status" value="1"/>
</dbReference>
<dbReference type="HOGENOM" id="CLU_114047_2_2_10"/>
<dbReference type="EMBL" id="CP002350">
    <property type="protein sequence ID" value="ADR23771.1"/>
    <property type="molecule type" value="Genomic_DNA"/>
</dbReference>
<protein>
    <submittedName>
        <fullName evidence="2">Uncharacterized protein family UPF0150</fullName>
    </submittedName>
</protein>
<dbReference type="AlphaFoldDB" id="E4TW49"/>
<feature type="domain" description="HicB-like antitoxin of toxin-antitoxin system" evidence="1">
    <location>
        <begin position="4"/>
        <end position="66"/>
    </location>
</feature>
<sequence length="72" mass="7850">MQTFRIVLHPEIEGGYTVTVPSLSGCITWGKDVQEARAMAKEAIELYLEDLQASGEPIPDDSQSLELSLTVA</sequence>
<keyword evidence="3" id="KW-1185">Reference proteome</keyword>
<dbReference type="KEGG" id="mtt:Ftrac_3805"/>
<gene>
    <name evidence="2" type="ordered locus">Ftrac_3805</name>
</gene>
<dbReference type="Proteomes" id="UP000008720">
    <property type="component" value="Plasmid pFTRAC01"/>
</dbReference>
<dbReference type="PANTHER" id="PTHR34504">
    <property type="entry name" value="ANTITOXIN HICB"/>
    <property type="match status" value="1"/>
</dbReference>
<dbReference type="PROSITE" id="PS51257">
    <property type="entry name" value="PROKAR_LIPOPROTEIN"/>
    <property type="match status" value="1"/>
</dbReference>
<dbReference type="InterPro" id="IPR035069">
    <property type="entry name" value="TTHA1013/TTHA0281-like"/>
</dbReference>
<dbReference type="OrthoDB" id="5419659at2"/>
<evidence type="ECO:0000259" key="1">
    <source>
        <dbReference type="Pfam" id="PF15919"/>
    </source>
</evidence>
<dbReference type="RefSeq" id="WP_013447323.1">
    <property type="nucleotide sequence ID" value="NC_014750.1"/>
</dbReference>
<evidence type="ECO:0000313" key="3">
    <source>
        <dbReference type="Proteomes" id="UP000008720"/>
    </source>
</evidence>
<dbReference type="InterPro" id="IPR051404">
    <property type="entry name" value="TA_system_antitoxin"/>
</dbReference>
<keyword evidence="2" id="KW-0614">Plasmid</keyword>
<dbReference type="Gene3D" id="3.30.160.250">
    <property type="match status" value="1"/>
</dbReference>
<dbReference type="SUPFAM" id="SSF143100">
    <property type="entry name" value="TTHA1013/TTHA0281-like"/>
    <property type="match status" value="1"/>
</dbReference>
<evidence type="ECO:0000313" key="2">
    <source>
        <dbReference type="EMBL" id="ADR23771.1"/>
    </source>
</evidence>
<dbReference type="eggNOG" id="COG1598">
    <property type="taxonomic scope" value="Bacteria"/>
</dbReference>
<accession>E4TW49</accession>
<name>E4TW49_MARTH</name>
<reference evidence="2 3" key="1">
    <citation type="journal article" date="2011" name="Stand. Genomic Sci.">
        <title>Complete genome sequence of Marivirga tractuosa type strain (H-43).</title>
        <authorList>
            <person name="Pagani I."/>
            <person name="Chertkov O."/>
            <person name="Lapidus A."/>
            <person name="Lucas S."/>
            <person name="Del Rio T.G."/>
            <person name="Tice H."/>
            <person name="Copeland A."/>
            <person name="Cheng J.F."/>
            <person name="Nolan M."/>
            <person name="Saunders E."/>
            <person name="Pitluck S."/>
            <person name="Held B."/>
            <person name="Goodwin L."/>
            <person name="Liolios K."/>
            <person name="Ovchinikova G."/>
            <person name="Ivanova N."/>
            <person name="Mavromatis K."/>
            <person name="Pati A."/>
            <person name="Chen A."/>
            <person name="Palaniappan K."/>
            <person name="Land M."/>
            <person name="Hauser L."/>
            <person name="Jeffries C.D."/>
            <person name="Detter J.C."/>
            <person name="Han C."/>
            <person name="Tapia R."/>
            <person name="Ngatchou-Djao O.D."/>
            <person name="Rohde M."/>
            <person name="Goker M."/>
            <person name="Spring S."/>
            <person name="Sikorski J."/>
            <person name="Woyke T."/>
            <person name="Bristow J."/>
            <person name="Eisen J.A."/>
            <person name="Markowitz V."/>
            <person name="Hugenholtz P."/>
            <person name="Klenk H.P."/>
            <person name="Kyrpides N.C."/>
        </authorList>
    </citation>
    <scope>NUCLEOTIDE SEQUENCE [LARGE SCALE GENOMIC DNA]</scope>
    <source>
        <strain evidence="3">ATCC 23168 / DSM 4126 / NBRC 15989 / NCIMB 1408 / VKM B-1430 / H-43</strain>
        <plasmid evidence="3">pFTRAC01</plasmid>
    </source>
</reference>
<proteinExistence type="predicted"/>
<dbReference type="InterPro" id="IPR031807">
    <property type="entry name" value="HicB-like"/>
</dbReference>
<geneLocation type="plasmid" evidence="2 3">
    <name>pFTRAC01</name>
</geneLocation>